<dbReference type="SUPFAM" id="SSF52266">
    <property type="entry name" value="SGNH hydrolase"/>
    <property type="match status" value="1"/>
</dbReference>
<dbReference type="PANTHER" id="PTHR30383:SF5">
    <property type="entry name" value="SGNH HYDROLASE-TYPE ESTERASE DOMAIN-CONTAINING PROTEIN"/>
    <property type="match status" value="1"/>
</dbReference>
<gene>
    <name evidence="2" type="ORF">APZ41_017330</name>
</gene>
<dbReference type="PANTHER" id="PTHR30383">
    <property type="entry name" value="THIOESTERASE 1/PROTEASE 1/LYSOPHOSPHOLIPASE L1"/>
    <property type="match status" value="1"/>
</dbReference>
<dbReference type="STRING" id="207340.APZ41_017330"/>
<dbReference type="OrthoDB" id="5196031at2"/>
<dbReference type="Gene3D" id="3.40.50.1110">
    <property type="entry name" value="SGNH hydrolase"/>
    <property type="match status" value="1"/>
</dbReference>
<dbReference type="InterPro" id="IPR051532">
    <property type="entry name" value="Ester_Hydrolysis_Enzymes"/>
</dbReference>
<dbReference type="InterPro" id="IPR036514">
    <property type="entry name" value="SGNH_hydro_sf"/>
</dbReference>
<dbReference type="Pfam" id="PF13472">
    <property type="entry name" value="Lipase_GDSL_2"/>
    <property type="match status" value="1"/>
</dbReference>
<accession>A0A1S8D275</accession>
<protein>
    <submittedName>
        <fullName evidence="2">GDSL family lipase</fullName>
    </submittedName>
</protein>
<dbReference type="GO" id="GO:0004622">
    <property type="term" value="F:phosphatidylcholine lysophospholipase activity"/>
    <property type="evidence" value="ECO:0007669"/>
    <property type="project" value="TreeGrafter"/>
</dbReference>
<comment type="caution">
    <text evidence="2">The sequence shown here is derived from an EMBL/GenBank/DDBJ whole genome shotgun (WGS) entry which is preliminary data.</text>
</comment>
<dbReference type="RefSeq" id="WP_058390477.1">
    <property type="nucleotide sequence ID" value="NZ_LLWF02000082.1"/>
</dbReference>
<keyword evidence="3" id="KW-1185">Reference proteome</keyword>
<organism evidence="2 3">
    <name type="scientific">Roseomonas mucosa</name>
    <dbReference type="NCBI Taxonomy" id="207340"/>
    <lineage>
        <taxon>Bacteria</taxon>
        <taxon>Pseudomonadati</taxon>
        <taxon>Pseudomonadota</taxon>
        <taxon>Alphaproteobacteria</taxon>
        <taxon>Acetobacterales</taxon>
        <taxon>Roseomonadaceae</taxon>
        <taxon>Roseomonas</taxon>
    </lineage>
</organism>
<dbReference type="Proteomes" id="UP000054844">
    <property type="component" value="Unassembled WGS sequence"/>
</dbReference>
<sequence length="196" mass="20856">MIRFRLCVFGDSFSNGTGDDTMLGWVGRVCATARQRGHDVTLYNLGIRRDTSTDIAGRWQEEAARRLPAEQDGRLLFAFGANDCVIEDGAPRVPLPRSLENAAAILKGTARPTLMLGPIPAGDSLADSGVETLAQALAPLCAGLGIPFLPLHPVVRDCPDWAAEVRSGDGAHPNQGGYAALAAAVEAWPAWRAWVP</sequence>
<name>A0A1S8D275_9PROT</name>
<evidence type="ECO:0000313" key="2">
    <source>
        <dbReference type="EMBL" id="ONH81937.1"/>
    </source>
</evidence>
<proteinExistence type="predicted"/>
<dbReference type="AlphaFoldDB" id="A0A1S8D275"/>
<reference evidence="2" key="1">
    <citation type="submission" date="2016-12" db="EMBL/GenBank/DDBJ databases">
        <title>Draft genome sequence of Roseomonas mucosa strain AU37, isolated from a peripheral intravenous catheter.</title>
        <authorList>
            <person name="Choudhury M.A."/>
            <person name="Sidjabat H.E."/>
            <person name="Wailan A.M."/>
            <person name="Zhang L."/>
            <person name="Marsh N.M."/>
            <person name="Rickard C.M."/>
            <person name="Davies M."/>
            <person name="Mcmillan D.J."/>
        </authorList>
    </citation>
    <scope>NUCLEOTIDE SEQUENCE [LARGE SCALE GENOMIC DNA]</scope>
    <source>
        <strain evidence="2">AU37</strain>
    </source>
</reference>
<dbReference type="InterPro" id="IPR013830">
    <property type="entry name" value="SGNH_hydro"/>
</dbReference>
<feature type="domain" description="SGNH hydrolase-type esterase" evidence="1">
    <location>
        <begin position="8"/>
        <end position="180"/>
    </location>
</feature>
<dbReference type="EMBL" id="LLWF02000082">
    <property type="protein sequence ID" value="ONH81937.1"/>
    <property type="molecule type" value="Genomic_DNA"/>
</dbReference>
<evidence type="ECO:0000313" key="3">
    <source>
        <dbReference type="Proteomes" id="UP000054844"/>
    </source>
</evidence>
<evidence type="ECO:0000259" key="1">
    <source>
        <dbReference type="Pfam" id="PF13472"/>
    </source>
</evidence>